<reference evidence="2 3" key="1">
    <citation type="submission" date="2019-12" db="EMBL/GenBank/DDBJ databases">
        <authorList>
            <person name="Kun Z."/>
        </authorList>
    </citation>
    <scope>NUCLEOTIDE SEQUENCE [LARGE SCALE GENOMIC DNA]</scope>
    <source>
        <strain evidence="2 3">YIM 123512</strain>
    </source>
</reference>
<evidence type="ECO:0000313" key="3">
    <source>
        <dbReference type="Proteomes" id="UP000473325"/>
    </source>
</evidence>
<comment type="caution">
    <text evidence="2">The sequence shown here is derived from an EMBL/GenBank/DDBJ whole genome shotgun (WGS) entry which is preliminary data.</text>
</comment>
<protein>
    <recommendedName>
        <fullName evidence="1">Outer membrane channel protein CpnT-like N-terminal domain-containing protein</fullName>
    </recommendedName>
</protein>
<dbReference type="InterPro" id="IPR057746">
    <property type="entry name" value="CpnT-like_N"/>
</dbReference>
<keyword evidence="3" id="KW-1185">Reference proteome</keyword>
<evidence type="ECO:0000313" key="2">
    <source>
        <dbReference type="EMBL" id="MXG91952.1"/>
    </source>
</evidence>
<sequence length="431" mass="45314">MVTVDPAAFDRAAESFALANKVAAQLCTGMEGALAGYGQMAGDDKTSDDFAAGYDGAAADTMAAAADLVGALAALALITSASGANHRGANNASRYSKTPPEYTGGQFDPLPDTTVTVGAFTPPSAVGGDDPGTPKFWDMLTDYLEGWTWPGADVARLRRAGETWRHFGRMLQTSVSPYLDVAVSELEGQESPEVGTATSVTRGLLLEIEQFKVHCEDLGNACDDYATQVEAVRETVRGILEDLAVEIGITAVIAGVGSLFTAGGAGAAGGVVAGWRLAAAARKVIGAFTAMKAVVRAAAVVRLTRVAGKVPILARRFRRISDAANRAKHEKFLVELRREMGRPSTKDPDLTKLMRENYRDNAQVGSGSTAAAVRHELATGQPVGGAFHSQKAQEMIGRLEKWLRNHPDASPGDRAAAENVIKDLQDALSGK</sequence>
<organism evidence="2 3">
    <name type="scientific">Nocardioides flavescens</name>
    <dbReference type="NCBI Taxonomy" id="2691959"/>
    <lineage>
        <taxon>Bacteria</taxon>
        <taxon>Bacillati</taxon>
        <taxon>Actinomycetota</taxon>
        <taxon>Actinomycetes</taxon>
        <taxon>Propionibacteriales</taxon>
        <taxon>Nocardioidaceae</taxon>
        <taxon>Nocardioides</taxon>
    </lineage>
</organism>
<dbReference type="AlphaFoldDB" id="A0A6L7F3Z6"/>
<name>A0A6L7F3Z6_9ACTN</name>
<accession>A0A6L7F3Z6</accession>
<feature type="domain" description="Outer membrane channel protein CpnT-like N-terminal" evidence="1">
    <location>
        <begin position="133"/>
        <end position="268"/>
    </location>
</feature>
<proteinExistence type="predicted"/>
<gene>
    <name evidence="2" type="ORF">GRQ65_20620</name>
</gene>
<dbReference type="EMBL" id="WUEK01000016">
    <property type="protein sequence ID" value="MXG91952.1"/>
    <property type="molecule type" value="Genomic_DNA"/>
</dbReference>
<dbReference type="Proteomes" id="UP000473325">
    <property type="component" value="Unassembled WGS sequence"/>
</dbReference>
<evidence type="ECO:0000259" key="1">
    <source>
        <dbReference type="Pfam" id="PF25547"/>
    </source>
</evidence>
<dbReference type="Pfam" id="PF25547">
    <property type="entry name" value="WXG100_2"/>
    <property type="match status" value="1"/>
</dbReference>